<dbReference type="InterPro" id="IPR008927">
    <property type="entry name" value="6-PGluconate_DH-like_C_sf"/>
</dbReference>
<sequence>MADAMTTAVLHPGQMGAAVAGQLRRAGRTEVIWLPEGRSPATRERAEQAGLRAVDDIGALVAESAVVLSVCPSDAAEEVAEQVAAQGFAGIYVEANPIGPERVRGIAKRLEAGGATVLDGGILGASGAEMRCYLSGPAEEVGLVRGLFDGTGVSAIPLEGEVGTASALKLAFALWQKGARALAAVSYALADRYEVAGRLSAEAGTEAEAETRRTGRSPLSSPEQYVLPAAVRGWRWELEMGEIAEALSAAELPDELPRGVGEVFARWAPLRDRPAGDLGDLGEALALLRTGSRGSADPG</sequence>
<dbReference type="PANTHER" id="PTHR43580:SF2">
    <property type="entry name" value="CYTOKINE-LIKE NUCLEAR FACTOR N-PAC"/>
    <property type="match status" value="1"/>
</dbReference>
<evidence type="ECO:0000259" key="2">
    <source>
        <dbReference type="Pfam" id="PF03446"/>
    </source>
</evidence>
<organism evidence="4 5">
    <name type="scientific">Streptomyces daliensis</name>
    <dbReference type="NCBI Taxonomy" id="299421"/>
    <lineage>
        <taxon>Bacteria</taxon>
        <taxon>Bacillati</taxon>
        <taxon>Actinomycetota</taxon>
        <taxon>Actinomycetes</taxon>
        <taxon>Kitasatosporales</taxon>
        <taxon>Streptomycetaceae</taxon>
        <taxon>Streptomyces</taxon>
    </lineage>
</organism>
<dbReference type="InterPro" id="IPR006115">
    <property type="entry name" value="6PGDH_NADP-bd"/>
</dbReference>
<evidence type="ECO:0000256" key="1">
    <source>
        <dbReference type="SAM" id="MobiDB-lite"/>
    </source>
</evidence>
<feature type="domain" description="6-phosphogluconate dehydrogenase NADP-binding" evidence="2">
    <location>
        <begin position="13"/>
        <end position="152"/>
    </location>
</feature>
<feature type="region of interest" description="Disordered" evidence="1">
    <location>
        <begin position="201"/>
        <end position="221"/>
    </location>
</feature>
<dbReference type="PANTHER" id="PTHR43580">
    <property type="entry name" value="OXIDOREDUCTASE GLYR1-RELATED"/>
    <property type="match status" value="1"/>
</dbReference>
<evidence type="ECO:0000259" key="3">
    <source>
        <dbReference type="Pfam" id="PF09130"/>
    </source>
</evidence>
<dbReference type="Pfam" id="PF09130">
    <property type="entry name" value="DUF1932"/>
    <property type="match status" value="1"/>
</dbReference>
<gene>
    <name evidence="4" type="ORF">KDA82_06880</name>
</gene>
<evidence type="ECO:0000313" key="5">
    <source>
        <dbReference type="Proteomes" id="UP000675554"/>
    </source>
</evidence>
<dbReference type="SUPFAM" id="SSF48179">
    <property type="entry name" value="6-phosphogluconate dehydrogenase C-terminal domain-like"/>
    <property type="match status" value="1"/>
</dbReference>
<dbReference type="AlphaFoldDB" id="A0A8T4ILJ2"/>
<keyword evidence="5" id="KW-1185">Reference proteome</keyword>
<dbReference type="InterPro" id="IPR036291">
    <property type="entry name" value="NAD(P)-bd_dom_sf"/>
</dbReference>
<comment type="caution">
    <text evidence="4">The sequence shown here is derived from an EMBL/GenBank/DDBJ whole genome shotgun (WGS) entry which is preliminary data.</text>
</comment>
<proteinExistence type="predicted"/>
<protein>
    <submittedName>
        <fullName evidence="4">NAD(P)-dependent oxidoreductase</fullName>
    </submittedName>
</protein>
<dbReference type="Gene3D" id="3.40.50.720">
    <property type="entry name" value="NAD(P)-binding Rossmann-like Domain"/>
    <property type="match status" value="1"/>
</dbReference>
<dbReference type="InterPro" id="IPR015814">
    <property type="entry name" value="Pgluconate_DH_NAD-bd_C"/>
</dbReference>
<dbReference type="SUPFAM" id="SSF51735">
    <property type="entry name" value="NAD(P)-binding Rossmann-fold domains"/>
    <property type="match status" value="1"/>
</dbReference>
<feature type="domain" description="Phosphogluconate dehydrogenase NAD-binding putative C-terminal" evidence="3">
    <location>
        <begin position="219"/>
        <end position="267"/>
    </location>
</feature>
<dbReference type="Proteomes" id="UP000675554">
    <property type="component" value="Unassembled WGS sequence"/>
</dbReference>
<dbReference type="EMBL" id="JAGSMN010000131">
    <property type="protein sequence ID" value="MBR7672748.1"/>
    <property type="molecule type" value="Genomic_DNA"/>
</dbReference>
<dbReference type="InterPro" id="IPR051265">
    <property type="entry name" value="HIBADH-related_NP60_sf"/>
</dbReference>
<name>A0A8T4ILJ2_9ACTN</name>
<accession>A0A8T4ILJ2</accession>
<reference evidence="4" key="1">
    <citation type="submission" date="2021-04" db="EMBL/GenBank/DDBJ databases">
        <title>Sequencing of actinobacteria type strains.</title>
        <authorList>
            <person name="Nguyen G.-S."/>
            <person name="Wentzel A."/>
        </authorList>
    </citation>
    <scope>NUCLEOTIDE SEQUENCE</scope>
    <source>
        <strain evidence="4">DSM 42095</strain>
    </source>
</reference>
<dbReference type="GO" id="GO:0050661">
    <property type="term" value="F:NADP binding"/>
    <property type="evidence" value="ECO:0007669"/>
    <property type="project" value="InterPro"/>
</dbReference>
<dbReference type="Pfam" id="PF03446">
    <property type="entry name" value="NAD_binding_2"/>
    <property type="match status" value="1"/>
</dbReference>
<evidence type="ECO:0000313" key="4">
    <source>
        <dbReference type="EMBL" id="MBR7672748.1"/>
    </source>
</evidence>